<evidence type="ECO:0000256" key="1">
    <source>
        <dbReference type="ARBA" id="ARBA00004196"/>
    </source>
</evidence>
<feature type="chain" id="PRO_5013359288" evidence="5">
    <location>
        <begin position="27"/>
        <end position="338"/>
    </location>
</feature>
<sequence>MSKINIINKLCAVTFAGLLLSSSAIAADFNIKISHSSPATNDRLEKSLAIFKKNVEERTDGHISISTYPASQLGGEREQLEGVQFGSIEMAVLAGPIPNIYPDAMVFDLPYLFKNREVAYKVMDGEFGEKILNGMLEKTGIRALAWGENGFRNFVNNVRPIKTPADLSGLKIRTMENQAHIAMVDSFGATATPMAFSELYSSLQQGVIDGMENPISLIESMRFYEVQKYLTLDGHVYNPFTFIVNNNFFERLPVKYQTIIQEEAKNWSTVERELNTEQENSGIEELKKQGMQVVYLSDEVKGEFRETTKPVYDTYRKKLGDKLINELMDAVSKAEASQ</sequence>
<dbReference type="STRING" id="1122206.SAMN02745753_04113"/>
<dbReference type="InterPro" id="IPR004682">
    <property type="entry name" value="TRAP_DctP"/>
</dbReference>
<keyword evidence="7" id="KW-1185">Reference proteome</keyword>
<dbReference type="InterPro" id="IPR018389">
    <property type="entry name" value="DctP_fam"/>
</dbReference>
<proteinExistence type="inferred from homology"/>
<name>A0A1M5KRZ7_9GAMM</name>
<dbReference type="PANTHER" id="PTHR33376">
    <property type="match status" value="1"/>
</dbReference>
<dbReference type="Proteomes" id="UP000184517">
    <property type="component" value="Unassembled WGS sequence"/>
</dbReference>
<evidence type="ECO:0000256" key="3">
    <source>
        <dbReference type="ARBA" id="ARBA00022448"/>
    </source>
</evidence>
<dbReference type="PANTHER" id="PTHR33376:SF4">
    <property type="entry name" value="SIALIC ACID-BINDING PERIPLASMIC PROTEIN SIAP"/>
    <property type="match status" value="1"/>
</dbReference>
<evidence type="ECO:0000256" key="4">
    <source>
        <dbReference type="ARBA" id="ARBA00022729"/>
    </source>
</evidence>
<dbReference type="GO" id="GO:0030288">
    <property type="term" value="C:outer membrane-bounded periplasmic space"/>
    <property type="evidence" value="ECO:0007669"/>
    <property type="project" value="InterPro"/>
</dbReference>
<evidence type="ECO:0000313" key="6">
    <source>
        <dbReference type="EMBL" id="SHG55632.1"/>
    </source>
</evidence>
<dbReference type="NCBIfam" id="TIGR00787">
    <property type="entry name" value="dctP"/>
    <property type="match status" value="1"/>
</dbReference>
<dbReference type="GO" id="GO:0055085">
    <property type="term" value="P:transmembrane transport"/>
    <property type="evidence" value="ECO:0007669"/>
    <property type="project" value="InterPro"/>
</dbReference>
<dbReference type="NCBIfam" id="NF037995">
    <property type="entry name" value="TRAP_S1"/>
    <property type="match status" value="1"/>
</dbReference>
<feature type="signal peptide" evidence="5">
    <location>
        <begin position="1"/>
        <end position="26"/>
    </location>
</feature>
<reference evidence="7" key="1">
    <citation type="submission" date="2016-11" db="EMBL/GenBank/DDBJ databases">
        <authorList>
            <person name="Varghese N."/>
            <person name="Submissions S."/>
        </authorList>
    </citation>
    <scope>NUCLEOTIDE SEQUENCE [LARGE SCALE GENOMIC DNA]</scope>
    <source>
        <strain evidence="7">DSM 16579</strain>
    </source>
</reference>
<evidence type="ECO:0000256" key="2">
    <source>
        <dbReference type="ARBA" id="ARBA00009023"/>
    </source>
</evidence>
<dbReference type="CDD" id="cd13676">
    <property type="entry name" value="PBP2_TRAP_DctP2_like"/>
    <property type="match status" value="1"/>
</dbReference>
<organism evidence="6 7">
    <name type="scientific">Marinomonas polaris DSM 16579</name>
    <dbReference type="NCBI Taxonomy" id="1122206"/>
    <lineage>
        <taxon>Bacteria</taxon>
        <taxon>Pseudomonadati</taxon>
        <taxon>Pseudomonadota</taxon>
        <taxon>Gammaproteobacteria</taxon>
        <taxon>Oceanospirillales</taxon>
        <taxon>Oceanospirillaceae</taxon>
        <taxon>Marinomonas</taxon>
    </lineage>
</organism>
<protein>
    <submittedName>
        <fullName evidence="6">C4-dicarboxylate-binding protein DctP</fullName>
    </submittedName>
</protein>
<dbReference type="Pfam" id="PF03480">
    <property type="entry name" value="DctP"/>
    <property type="match status" value="1"/>
</dbReference>
<evidence type="ECO:0000256" key="5">
    <source>
        <dbReference type="SAM" id="SignalP"/>
    </source>
</evidence>
<dbReference type="InterPro" id="IPR038404">
    <property type="entry name" value="TRAP_DctP_sf"/>
</dbReference>
<keyword evidence="3" id="KW-0813">Transport</keyword>
<dbReference type="PIRSF" id="PIRSF006470">
    <property type="entry name" value="DctB"/>
    <property type="match status" value="1"/>
</dbReference>
<evidence type="ECO:0000313" key="7">
    <source>
        <dbReference type="Proteomes" id="UP000184517"/>
    </source>
</evidence>
<comment type="subcellular location">
    <subcellularLocation>
        <location evidence="1">Cell envelope</location>
    </subcellularLocation>
</comment>
<dbReference type="AlphaFoldDB" id="A0A1M5KRZ7"/>
<dbReference type="Gene3D" id="3.40.190.170">
    <property type="entry name" value="Bacterial extracellular solute-binding protein, family 7"/>
    <property type="match status" value="1"/>
</dbReference>
<dbReference type="OrthoDB" id="8690069at2"/>
<dbReference type="EMBL" id="FQVF01000024">
    <property type="protein sequence ID" value="SHG55632.1"/>
    <property type="molecule type" value="Genomic_DNA"/>
</dbReference>
<gene>
    <name evidence="6" type="ORF">SAMN02745753_04113</name>
</gene>
<dbReference type="RefSeq" id="WP_072841682.1">
    <property type="nucleotide sequence ID" value="NZ_FQVF01000024.1"/>
</dbReference>
<comment type="similarity">
    <text evidence="2">Belongs to the bacterial solute-binding protein 7 family.</text>
</comment>
<keyword evidence="4 5" id="KW-0732">Signal</keyword>
<accession>A0A1M5KRZ7</accession>